<dbReference type="Proteomes" id="UP001229955">
    <property type="component" value="Chromosome"/>
</dbReference>
<dbReference type="EMBL" id="CP130613">
    <property type="protein sequence ID" value="WKW13843.1"/>
    <property type="molecule type" value="Genomic_DNA"/>
</dbReference>
<keyword evidence="3" id="KW-1185">Reference proteome</keyword>
<evidence type="ECO:0000313" key="1">
    <source>
        <dbReference type="EMBL" id="WKW10934.1"/>
    </source>
</evidence>
<protein>
    <submittedName>
        <fullName evidence="2">Uncharacterized protein</fullName>
    </submittedName>
</protein>
<dbReference type="KEGG" id="pspc:Strain318_000167"/>
<dbReference type="AlphaFoldDB" id="A0AA49Q5Z7"/>
<proteinExistence type="predicted"/>
<evidence type="ECO:0000313" key="2">
    <source>
        <dbReference type="EMBL" id="WKW13843.1"/>
    </source>
</evidence>
<dbReference type="RefSeq" id="WP_367886644.1">
    <property type="nucleotide sequence ID" value="NZ_CP130612.1"/>
</dbReference>
<accession>A0AA49Q3P8</accession>
<sequence length="96" mass="10227">MAALTWWTWPRPAVTIRIAPGGIATVAGAVLPETLYVKARGRSTVIRVVNGDSTRHQLALFGADAGETRDFTIPYPGTYGGVCSTHPSGNLVYVVQ</sequence>
<reference evidence="2" key="1">
    <citation type="submission" date="2023-07" db="EMBL/GenBank/DDBJ databases">
        <authorList>
            <person name="Haufschild T."/>
            <person name="Kallscheuer N."/>
            <person name="Hammer J."/>
            <person name="Kohn T."/>
            <person name="Kabuu M."/>
            <person name="Jogler M."/>
            <person name="Wohfarth N."/>
            <person name="Heuer A."/>
            <person name="Rohde M."/>
            <person name="van Teeseling M.C.F."/>
            <person name="Jogler C."/>
        </authorList>
    </citation>
    <scope>NUCLEOTIDE SEQUENCE</scope>
    <source>
        <strain evidence="1">Strain 138</strain>
        <strain evidence="2">Strain 318</strain>
    </source>
</reference>
<evidence type="ECO:0000313" key="3">
    <source>
        <dbReference type="Proteomes" id="UP001229955"/>
    </source>
</evidence>
<dbReference type="SUPFAM" id="SSF49503">
    <property type="entry name" value="Cupredoxins"/>
    <property type="match status" value="1"/>
</dbReference>
<organism evidence="2 3">
    <name type="scientific">Pseudogemmatithrix spongiicola</name>
    <dbReference type="NCBI Taxonomy" id="3062599"/>
    <lineage>
        <taxon>Bacteria</taxon>
        <taxon>Pseudomonadati</taxon>
        <taxon>Gemmatimonadota</taxon>
        <taxon>Gemmatimonadia</taxon>
        <taxon>Gemmatimonadales</taxon>
        <taxon>Gemmatimonadaceae</taxon>
        <taxon>Pseudogemmatithrix</taxon>
    </lineage>
</organism>
<name>A0AA49Q5Z7_9BACT</name>
<accession>A0AA49Q5Z7</accession>
<dbReference type="EMBL" id="CP130612">
    <property type="protein sequence ID" value="WKW10934.1"/>
    <property type="molecule type" value="Genomic_DNA"/>
</dbReference>
<dbReference type="InterPro" id="IPR008972">
    <property type="entry name" value="Cupredoxin"/>
</dbReference>
<gene>
    <name evidence="1" type="ORF">Strain138_000167</name>
    <name evidence="2" type="ORF">Strain318_000167</name>
</gene>